<evidence type="ECO:0000313" key="2">
    <source>
        <dbReference type="Proteomes" id="UP001168883"/>
    </source>
</evidence>
<dbReference type="InterPro" id="IPR006490">
    <property type="entry name" value="Maj_tail_phi13"/>
</dbReference>
<dbReference type="NCBIfam" id="TIGR01603">
    <property type="entry name" value="maj_tail_phi13"/>
    <property type="match status" value="1"/>
</dbReference>
<dbReference type="RefSeq" id="WP_127483926.1">
    <property type="nucleotide sequence ID" value="NZ_JAUMKJ010000042.1"/>
</dbReference>
<protein>
    <submittedName>
        <fullName evidence="1">Phage tail protein</fullName>
    </submittedName>
</protein>
<gene>
    <name evidence="1" type="ORF">Q3C12_26505</name>
</gene>
<organism evidence="1 2">
    <name type="scientific">Paenibacillus ehimensis</name>
    <dbReference type="NCBI Taxonomy" id="79264"/>
    <lineage>
        <taxon>Bacteria</taxon>
        <taxon>Bacillati</taxon>
        <taxon>Bacillota</taxon>
        <taxon>Bacilli</taxon>
        <taxon>Bacillales</taxon>
        <taxon>Paenibacillaceae</taxon>
        <taxon>Paenibacillus</taxon>
    </lineage>
</organism>
<evidence type="ECO:0000313" key="1">
    <source>
        <dbReference type="EMBL" id="MDO3680566.1"/>
    </source>
</evidence>
<sequence length="196" mass="21347">MSQNKVTFGLEKVHVAFVDPSATTQPAWKTPTPIPGAVRWTPSTVGEETAFYADNTKYFVATANNGYTAELEMALVPDAVLAEMLGWEIDSNGMLVEIADAMPKKFALLGQIQGDKKNRRFVYYDCQASRPAKERKTKAENLEVTTDVLNTTISPIEIGGKMIVKGDLELSDTNATAYNSFFNAVYMPTFGGGSGT</sequence>
<proteinExistence type="predicted"/>
<reference evidence="1" key="1">
    <citation type="submission" date="2023-07" db="EMBL/GenBank/DDBJ databases">
        <authorList>
            <person name="Aktuganov G."/>
            <person name="Boyko T."/>
            <person name="Delegan Y."/>
            <person name="Galimzianova N."/>
            <person name="Gilvanova E."/>
            <person name="Korobov V."/>
            <person name="Kuzmina L."/>
            <person name="Melentiev A."/>
            <person name="Milman P."/>
            <person name="Ryabova A."/>
            <person name="Stupak E."/>
            <person name="Yasakov T."/>
            <person name="Zharikova N."/>
            <person name="Zhurenko E."/>
        </authorList>
    </citation>
    <scope>NUCLEOTIDE SEQUENCE</scope>
    <source>
        <strain evidence="1">IB-739</strain>
    </source>
</reference>
<accession>A0ABT8VHZ0</accession>
<name>A0ABT8VHZ0_9BACL</name>
<comment type="caution">
    <text evidence="1">The sequence shown here is derived from an EMBL/GenBank/DDBJ whole genome shotgun (WGS) entry which is preliminary data.</text>
</comment>
<dbReference type="Proteomes" id="UP001168883">
    <property type="component" value="Unassembled WGS sequence"/>
</dbReference>
<keyword evidence="2" id="KW-1185">Reference proteome</keyword>
<dbReference type="EMBL" id="JAUMKJ010000042">
    <property type="protein sequence ID" value="MDO3680566.1"/>
    <property type="molecule type" value="Genomic_DNA"/>
</dbReference>